<dbReference type="InterPro" id="IPR004330">
    <property type="entry name" value="FAR1_DNA_bnd_dom"/>
</dbReference>
<proteinExistence type="inferred from homology"/>
<evidence type="ECO:0000313" key="4">
    <source>
        <dbReference type="EMBL" id="KAK7336551.1"/>
    </source>
</evidence>
<accession>A0AAN9LJ31</accession>
<dbReference type="EMBL" id="JAYMYQ010000004">
    <property type="protein sequence ID" value="KAK7336551.1"/>
    <property type="molecule type" value="Genomic_DNA"/>
</dbReference>
<gene>
    <name evidence="4" type="ORF">VNO77_17095</name>
</gene>
<evidence type="ECO:0000259" key="3">
    <source>
        <dbReference type="Pfam" id="PF03101"/>
    </source>
</evidence>
<keyword evidence="5" id="KW-1185">Reference proteome</keyword>
<feature type="chain" id="PRO_5042852308" description="Protein FAR1-RELATED SEQUENCE" evidence="2">
    <location>
        <begin position="24"/>
        <end position="273"/>
    </location>
</feature>
<organism evidence="4 5">
    <name type="scientific">Canavalia gladiata</name>
    <name type="common">Sword bean</name>
    <name type="synonym">Dolichos gladiatus</name>
    <dbReference type="NCBI Taxonomy" id="3824"/>
    <lineage>
        <taxon>Eukaryota</taxon>
        <taxon>Viridiplantae</taxon>
        <taxon>Streptophyta</taxon>
        <taxon>Embryophyta</taxon>
        <taxon>Tracheophyta</taxon>
        <taxon>Spermatophyta</taxon>
        <taxon>Magnoliopsida</taxon>
        <taxon>eudicotyledons</taxon>
        <taxon>Gunneridae</taxon>
        <taxon>Pentapetalae</taxon>
        <taxon>rosids</taxon>
        <taxon>fabids</taxon>
        <taxon>Fabales</taxon>
        <taxon>Fabaceae</taxon>
        <taxon>Papilionoideae</taxon>
        <taxon>50 kb inversion clade</taxon>
        <taxon>NPAAA clade</taxon>
        <taxon>indigoferoid/millettioid clade</taxon>
        <taxon>Phaseoleae</taxon>
        <taxon>Canavalia</taxon>
    </lineage>
</organism>
<dbReference type="GO" id="GO:0008270">
    <property type="term" value="F:zinc ion binding"/>
    <property type="evidence" value="ECO:0007669"/>
    <property type="project" value="UniProtKB-UniRule"/>
</dbReference>
<dbReference type="InterPro" id="IPR031052">
    <property type="entry name" value="FHY3/FAR1"/>
</dbReference>
<dbReference type="GO" id="GO:0005634">
    <property type="term" value="C:nucleus"/>
    <property type="evidence" value="ECO:0007669"/>
    <property type="project" value="UniProtKB-SubCell"/>
</dbReference>
<evidence type="ECO:0000256" key="1">
    <source>
        <dbReference type="RuleBase" id="RU367018"/>
    </source>
</evidence>
<keyword evidence="1" id="KW-0862">Zinc</keyword>
<name>A0AAN9LJ31_CANGL</name>
<dbReference type="AlphaFoldDB" id="A0AAN9LJ31"/>
<sequence>MLMIHVLSIYSRLSIYLLSLLSGFKQKPLSVDCANILRDNHDLGTCGNIEMSDQCVSHTPLDINFSGCEENLTSHLPEECKHESVSFNEVDAFPVPQVGMVFSSEVEVRSYYTEYAKQLGFRIITRTSKKGRDGKVKYLILECSGEAVRRGNIAASRKQYCEAKINVTSRKDGTYRINTVTLSHNHELSSDIYFKDIIDMRSKTTLDKKNIDMHACVTKSPIEQQFQSAYTHAKFLEVQHEFVGKADCNISVAHIDNPICHYNVIEDVIIGDK</sequence>
<evidence type="ECO:0000313" key="5">
    <source>
        <dbReference type="Proteomes" id="UP001367508"/>
    </source>
</evidence>
<reference evidence="4 5" key="1">
    <citation type="submission" date="2024-01" db="EMBL/GenBank/DDBJ databases">
        <title>The genomes of 5 underutilized Papilionoideae crops provide insights into root nodulation and disease resistanc.</title>
        <authorList>
            <person name="Jiang F."/>
        </authorList>
    </citation>
    <scope>NUCLEOTIDE SEQUENCE [LARGE SCALE GENOMIC DNA]</scope>
    <source>
        <strain evidence="4">LVBAO_FW01</strain>
        <tissue evidence="4">Leaves</tissue>
    </source>
</reference>
<keyword evidence="1" id="KW-0863">Zinc-finger</keyword>
<dbReference type="PANTHER" id="PTHR31669:SF283">
    <property type="entry name" value="PROTEIN FAR1-RELATED SEQUENCE"/>
    <property type="match status" value="1"/>
</dbReference>
<dbReference type="PANTHER" id="PTHR31669">
    <property type="entry name" value="PROTEIN FAR1-RELATED SEQUENCE 10-RELATED"/>
    <property type="match status" value="1"/>
</dbReference>
<dbReference type="GO" id="GO:0006355">
    <property type="term" value="P:regulation of DNA-templated transcription"/>
    <property type="evidence" value="ECO:0007669"/>
    <property type="project" value="UniProtKB-UniRule"/>
</dbReference>
<comment type="caution">
    <text evidence="4">The sequence shown here is derived from an EMBL/GenBank/DDBJ whole genome shotgun (WGS) entry which is preliminary data.</text>
</comment>
<protein>
    <recommendedName>
        <fullName evidence="1">Protein FAR1-RELATED SEQUENCE</fullName>
    </recommendedName>
</protein>
<dbReference type="Pfam" id="PF03101">
    <property type="entry name" value="FAR1"/>
    <property type="match status" value="1"/>
</dbReference>
<feature type="signal peptide" evidence="2">
    <location>
        <begin position="1"/>
        <end position="23"/>
    </location>
</feature>
<dbReference type="Proteomes" id="UP001367508">
    <property type="component" value="Unassembled WGS sequence"/>
</dbReference>
<keyword evidence="1" id="KW-0479">Metal-binding</keyword>
<comment type="similarity">
    <text evidence="1">Belongs to the FHY3/FAR1 family.</text>
</comment>
<keyword evidence="1" id="KW-0539">Nucleus</keyword>
<comment type="function">
    <text evidence="1">Putative transcription activator involved in regulating light control of development.</text>
</comment>
<feature type="domain" description="FAR1" evidence="3">
    <location>
        <begin position="110"/>
        <end position="189"/>
    </location>
</feature>
<keyword evidence="2" id="KW-0732">Signal</keyword>
<evidence type="ECO:0000256" key="2">
    <source>
        <dbReference type="SAM" id="SignalP"/>
    </source>
</evidence>
<comment type="subcellular location">
    <subcellularLocation>
        <location evidence="1">Nucleus</location>
    </subcellularLocation>
</comment>